<organism evidence="1 2">
    <name type="scientific">Acidianus bottle-shaped virus 3 strain ABV3</name>
    <dbReference type="NCBI Taxonomy" id="1732174"/>
    <lineage>
        <taxon>Viruses</taxon>
        <taxon>Viruses incertae sedis</taxon>
        <taxon>Ampullaviridae</taxon>
        <taxon>Bottigliavirus</taxon>
        <taxon>Bottigliavirus krisuvikense</taxon>
        <taxon>Bottigliavirus ABV3</taxon>
    </lineage>
</organism>
<accession>A0A0N9PCN9</accession>
<evidence type="ECO:0000313" key="1">
    <source>
        <dbReference type="EMBL" id="ALG96803.1"/>
    </source>
</evidence>
<dbReference type="KEGG" id="vg:26625147"/>
<dbReference type="Proteomes" id="UP000202152">
    <property type="component" value="Segment"/>
</dbReference>
<evidence type="ECO:0000313" key="2">
    <source>
        <dbReference type="Proteomes" id="UP000202152"/>
    </source>
</evidence>
<protein>
    <submittedName>
        <fullName evidence="1">Uncharacterized protein</fullName>
    </submittedName>
</protein>
<sequence>MEKLNPEIEEELKYIHLLDKYDDVFTINKEWYLMRDYLIKKNKDSKAFLTDQFDKIIRLKMEPAKEERILSFNENLPKPIILHTAWNYATYLERFYDKYLDSIVRDPDKLNVTKIIQAVETKAFSIIPTIQFILGRVTVILQKIYNITSLPYPEANRIALMLPVRQYFKRVVFNMGVPKIKIQDDYEDKIEEIKQDLKQGDKVTNDLASKYFKELDRIESEHPMPKGLKLTTEEKLELIAERVLDELIEEDYDEIESA</sequence>
<reference evidence="1 2" key="1">
    <citation type="journal article" date="2015" name="Environ. Microbiol.">
        <title>Novel viral genomes identified from six metagenomes reveal wide distribution of archaeal viruses and high viral diversity in terrestrial hot springs.</title>
        <authorList>
            <person name="Gudbergsdottir S.R."/>
            <person name="Menzel P."/>
            <person name="Krogh A."/>
            <person name="Young M."/>
            <person name="Peng X."/>
        </authorList>
    </citation>
    <scope>NUCLEOTIDE SEQUENCE [LARGE SCALE GENOMIC DNA]</scope>
    <source>
        <strain evidence="1 2">ABV3</strain>
    </source>
</reference>
<proteinExistence type="predicted"/>
<dbReference type="GeneID" id="26625147"/>
<dbReference type="RefSeq" id="YP_009197880.1">
    <property type="nucleotide sequence ID" value="NC_028787.1"/>
</dbReference>
<keyword evidence="2" id="KW-1185">Reference proteome</keyword>
<name>A0A0N9PCN9_9VIRU</name>
<dbReference type="EMBL" id="KP282674">
    <property type="protein sequence ID" value="ALG96803.1"/>
    <property type="molecule type" value="Genomic_DNA"/>
</dbReference>